<dbReference type="GO" id="GO:0032357">
    <property type="term" value="F:oxidized purine DNA binding"/>
    <property type="evidence" value="ECO:0007669"/>
    <property type="project" value="TreeGrafter"/>
</dbReference>
<reference evidence="16 17" key="1">
    <citation type="submission" date="2017-02" db="EMBL/GenBank/DDBJ databases">
        <authorList>
            <person name="Peterson S.W."/>
        </authorList>
    </citation>
    <scope>NUCLEOTIDE SEQUENCE [LARGE SCALE GENOMIC DNA]</scope>
    <source>
        <strain evidence="16 17">DSM 22335</strain>
    </source>
</reference>
<dbReference type="SUPFAM" id="SSF55811">
    <property type="entry name" value="Nudix"/>
    <property type="match status" value="1"/>
</dbReference>
<name>A0A1T4JTF3_9BACT</name>
<evidence type="ECO:0000256" key="10">
    <source>
        <dbReference type="ARBA" id="ARBA00023004"/>
    </source>
</evidence>
<evidence type="ECO:0000256" key="3">
    <source>
        <dbReference type="ARBA" id="ARBA00008343"/>
    </source>
</evidence>
<keyword evidence="9" id="KW-0378">Hydrolase</keyword>
<dbReference type="Pfam" id="PF00730">
    <property type="entry name" value="HhH-GPD"/>
    <property type="match status" value="1"/>
</dbReference>
<dbReference type="InterPro" id="IPR015797">
    <property type="entry name" value="NUDIX_hydrolase-like_dom_sf"/>
</dbReference>
<evidence type="ECO:0000313" key="17">
    <source>
        <dbReference type="Proteomes" id="UP000190888"/>
    </source>
</evidence>
<dbReference type="PANTHER" id="PTHR42944:SF1">
    <property type="entry name" value="ADENINE DNA GLYCOSYLASE"/>
    <property type="match status" value="1"/>
</dbReference>
<keyword evidence="8 14" id="KW-0227">DNA damage</keyword>
<dbReference type="Gene3D" id="1.10.1670.10">
    <property type="entry name" value="Helix-hairpin-Helix base-excision DNA repair enzymes (C-terminal)"/>
    <property type="match status" value="1"/>
</dbReference>
<evidence type="ECO:0000256" key="11">
    <source>
        <dbReference type="ARBA" id="ARBA00023014"/>
    </source>
</evidence>
<dbReference type="PANTHER" id="PTHR42944">
    <property type="entry name" value="ADENINE DNA GLYCOSYLASE"/>
    <property type="match status" value="1"/>
</dbReference>
<evidence type="ECO:0000259" key="15">
    <source>
        <dbReference type="SMART" id="SM00478"/>
    </source>
</evidence>
<keyword evidence="7" id="KW-0479">Metal-binding</keyword>
<dbReference type="InterPro" id="IPR000445">
    <property type="entry name" value="HhH_motif"/>
</dbReference>
<gene>
    <name evidence="16" type="ORF">SAMN04488132_101170</name>
</gene>
<keyword evidence="11" id="KW-0411">Iron-sulfur</keyword>
<sequence length="337" mass="38734">MHDNKREMPWKGEKDPYRIWLSEVILQQTRVEQGWHYYTRFIENYPTIRELAAAPDQEVFKCWEGLGYYNRCRNLLSTARTIAFQQNGEFPVQYEDILALKGVGPYTAAAIASFAYNQPYAVVDGNVFRVLARFFNIGTAIDSTAGKQEFSALANEVLDRKQPAFFNQAIMDFGATVCKPVAPLCASCPLRSECAAYHNGTVNQLPVKEKTLNRKHRWFYYFLFEYEGKWLVQQRSAKDIWQGLFEFYLLETEAAMKWDQASVSQWLGEQMGIRKATLVSVSPVSVQQLTHQQIKGQFIHVQLLSIPASLKTQQWLRPAEVAGLAFPKFITQFLNGR</sequence>
<dbReference type="InterPro" id="IPR023170">
    <property type="entry name" value="HhH_base_excis_C"/>
</dbReference>
<evidence type="ECO:0000313" key="16">
    <source>
        <dbReference type="EMBL" id="SJZ33423.1"/>
    </source>
</evidence>
<comment type="catalytic activity">
    <reaction evidence="1 14">
        <text>Hydrolyzes free adenine bases from 7,8-dihydro-8-oxoguanine:adenine mismatched double-stranded DNA, leaving an apurinic site.</text>
        <dbReference type="EC" id="3.2.2.31"/>
    </reaction>
</comment>
<dbReference type="GO" id="GO:0035485">
    <property type="term" value="F:adenine/guanine mispair binding"/>
    <property type="evidence" value="ECO:0007669"/>
    <property type="project" value="TreeGrafter"/>
</dbReference>
<evidence type="ECO:0000256" key="9">
    <source>
        <dbReference type="ARBA" id="ARBA00022801"/>
    </source>
</evidence>
<evidence type="ECO:0000256" key="2">
    <source>
        <dbReference type="ARBA" id="ARBA00002933"/>
    </source>
</evidence>
<dbReference type="InterPro" id="IPR003651">
    <property type="entry name" value="Endonuclease3_FeS-loop_motif"/>
</dbReference>
<dbReference type="Proteomes" id="UP000190888">
    <property type="component" value="Unassembled WGS sequence"/>
</dbReference>
<evidence type="ECO:0000256" key="12">
    <source>
        <dbReference type="ARBA" id="ARBA00023204"/>
    </source>
</evidence>
<organism evidence="16 17">
    <name type="scientific">Sediminibacterium ginsengisoli</name>
    <dbReference type="NCBI Taxonomy" id="413434"/>
    <lineage>
        <taxon>Bacteria</taxon>
        <taxon>Pseudomonadati</taxon>
        <taxon>Bacteroidota</taxon>
        <taxon>Chitinophagia</taxon>
        <taxon>Chitinophagales</taxon>
        <taxon>Chitinophagaceae</taxon>
        <taxon>Sediminibacterium</taxon>
    </lineage>
</organism>
<dbReference type="Pfam" id="PF00633">
    <property type="entry name" value="HHH"/>
    <property type="match status" value="1"/>
</dbReference>
<proteinExistence type="inferred from homology"/>
<dbReference type="SUPFAM" id="SSF48150">
    <property type="entry name" value="DNA-glycosylase"/>
    <property type="match status" value="1"/>
</dbReference>
<evidence type="ECO:0000256" key="7">
    <source>
        <dbReference type="ARBA" id="ARBA00022723"/>
    </source>
</evidence>
<evidence type="ECO:0000256" key="5">
    <source>
        <dbReference type="ARBA" id="ARBA00022023"/>
    </source>
</evidence>
<dbReference type="InterPro" id="IPR044298">
    <property type="entry name" value="MIG/MutY"/>
</dbReference>
<dbReference type="GO" id="GO:0034039">
    <property type="term" value="F:8-oxo-7,8-dihydroguanine DNA N-glycosylase activity"/>
    <property type="evidence" value="ECO:0007669"/>
    <property type="project" value="TreeGrafter"/>
</dbReference>
<dbReference type="AlphaFoldDB" id="A0A1T4JTF3"/>
<dbReference type="CDD" id="cd00056">
    <property type="entry name" value="ENDO3c"/>
    <property type="match status" value="1"/>
</dbReference>
<dbReference type="Pfam" id="PF14815">
    <property type="entry name" value="NUDIX_4"/>
    <property type="match status" value="1"/>
</dbReference>
<dbReference type="InterPro" id="IPR029119">
    <property type="entry name" value="MutY_C"/>
</dbReference>
<dbReference type="STRING" id="413434.SAMN04488132_101170"/>
<comment type="function">
    <text evidence="2">Adenine glycosylase active on G-A mispairs. MutY also corrects error-prone DNA synthesis past GO lesions which are due to the oxidatively damaged form of guanine: 7,8-dihydro-8-oxoguanine (8-oxo-dGTP).</text>
</comment>
<dbReference type="GO" id="GO:0006284">
    <property type="term" value="P:base-excision repair"/>
    <property type="evidence" value="ECO:0007669"/>
    <property type="project" value="UniProtKB-UniRule"/>
</dbReference>
<keyword evidence="12" id="KW-0234">DNA repair</keyword>
<dbReference type="InterPro" id="IPR003265">
    <property type="entry name" value="HhH-GPD_domain"/>
</dbReference>
<comment type="similarity">
    <text evidence="3 14">Belongs to the Nth/MutY family.</text>
</comment>
<dbReference type="GO" id="GO:0046872">
    <property type="term" value="F:metal ion binding"/>
    <property type="evidence" value="ECO:0007669"/>
    <property type="project" value="UniProtKB-UniRule"/>
</dbReference>
<accession>A0A1T4JTF3</accession>
<evidence type="ECO:0000256" key="13">
    <source>
        <dbReference type="ARBA" id="ARBA00023295"/>
    </source>
</evidence>
<dbReference type="Gene3D" id="3.90.79.10">
    <property type="entry name" value="Nucleoside Triphosphate Pyrophosphohydrolase"/>
    <property type="match status" value="1"/>
</dbReference>
<evidence type="ECO:0000256" key="6">
    <source>
        <dbReference type="ARBA" id="ARBA00022485"/>
    </source>
</evidence>
<dbReference type="NCBIfam" id="TIGR01084">
    <property type="entry name" value="mutY"/>
    <property type="match status" value="1"/>
</dbReference>
<dbReference type="EC" id="3.2.2.31" evidence="4 14"/>
<dbReference type="GO" id="GO:0051539">
    <property type="term" value="F:4 iron, 4 sulfur cluster binding"/>
    <property type="evidence" value="ECO:0007669"/>
    <property type="project" value="UniProtKB-UniRule"/>
</dbReference>
<keyword evidence="6" id="KW-0004">4Fe-4S</keyword>
<evidence type="ECO:0000256" key="1">
    <source>
        <dbReference type="ARBA" id="ARBA00000843"/>
    </source>
</evidence>
<evidence type="ECO:0000256" key="14">
    <source>
        <dbReference type="RuleBase" id="RU365096"/>
    </source>
</evidence>
<protein>
    <recommendedName>
        <fullName evidence="5 14">Adenine DNA glycosylase</fullName>
        <ecNumber evidence="4 14">3.2.2.31</ecNumber>
    </recommendedName>
</protein>
<keyword evidence="13 14" id="KW-0326">Glycosidase</keyword>
<feature type="domain" description="HhH-GPD" evidence="15">
    <location>
        <begin position="25"/>
        <end position="176"/>
    </location>
</feature>
<dbReference type="EMBL" id="FUWH01000001">
    <property type="protein sequence ID" value="SJZ33423.1"/>
    <property type="molecule type" value="Genomic_DNA"/>
</dbReference>
<comment type="cofactor">
    <cofactor evidence="14">
        <name>[4Fe-4S] cluster</name>
        <dbReference type="ChEBI" id="CHEBI:49883"/>
    </cofactor>
    <text evidence="14">Binds 1 [4Fe-4S] cluster.</text>
</comment>
<evidence type="ECO:0000256" key="8">
    <source>
        <dbReference type="ARBA" id="ARBA00022763"/>
    </source>
</evidence>
<keyword evidence="10 14" id="KW-0408">Iron</keyword>
<dbReference type="InterPro" id="IPR005760">
    <property type="entry name" value="A/G_AdeGlyc_MutY"/>
</dbReference>
<dbReference type="GO" id="GO:0000701">
    <property type="term" value="F:purine-specific mismatch base pair DNA N-glycosylase activity"/>
    <property type="evidence" value="ECO:0007669"/>
    <property type="project" value="UniProtKB-EC"/>
</dbReference>
<keyword evidence="17" id="KW-1185">Reference proteome</keyword>
<dbReference type="SMART" id="SM00478">
    <property type="entry name" value="ENDO3c"/>
    <property type="match status" value="1"/>
</dbReference>
<dbReference type="GO" id="GO:0006298">
    <property type="term" value="P:mismatch repair"/>
    <property type="evidence" value="ECO:0007669"/>
    <property type="project" value="TreeGrafter"/>
</dbReference>
<dbReference type="InterPro" id="IPR011257">
    <property type="entry name" value="DNA_glycosylase"/>
</dbReference>
<evidence type="ECO:0000256" key="4">
    <source>
        <dbReference type="ARBA" id="ARBA00012045"/>
    </source>
</evidence>
<dbReference type="CDD" id="cd03431">
    <property type="entry name" value="NUDIX_DNA_Glycosylase_C-MutY"/>
    <property type="match status" value="1"/>
</dbReference>
<dbReference type="SMART" id="SM00525">
    <property type="entry name" value="FES"/>
    <property type="match status" value="1"/>
</dbReference>
<dbReference type="Gene3D" id="1.10.340.30">
    <property type="entry name" value="Hypothetical protein, domain 2"/>
    <property type="match status" value="1"/>
</dbReference>